<dbReference type="Gene3D" id="1.10.3580.10">
    <property type="entry name" value="ATP12 ATPase"/>
    <property type="match status" value="1"/>
</dbReference>
<keyword evidence="4" id="KW-0496">Mitochondrion</keyword>
<dbReference type="InterPro" id="IPR023335">
    <property type="entry name" value="ATP12_ortho_dom_sf"/>
</dbReference>
<sequence>MFFRQFARSINTRNSCLLSKATNTDKCCALRPYSTKPKRFYKYTGILNSDGQYEITLDQRKLKTPKGNVLKLENELLAMAVAAEWDGQKDSIERSNMHLTSLCNTAQDNPNFITKTEAAESIFSFLETDTILYHSNNEEVYEIQKKEWLPVISWFKERYKVDIAGTRNLEGPQISSETKTVLLNHILTFSLPSLHAVESLKSLILTLSCIDKRLTTNQAVLLSRLEEEFQADRWGRVEWSHNVSQYDVQARVAAAVLFIHLNSMEESTKSKLVSCFK</sequence>
<dbReference type="Gene3D" id="3.30.2180.10">
    <property type="entry name" value="ATP12-like"/>
    <property type="match status" value="1"/>
</dbReference>
<dbReference type="RefSeq" id="XP_024082775.1">
    <property type="nucleotide sequence ID" value="XM_024227007.1"/>
</dbReference>
<protein>
    <recommendedName>
        <fullName evidence="8">ATP synthase mitochondrial F1 complex assembly factor 2</fullName>
    </recommendedName>
</protein>
<dbReference type="Pfam" id="PF07542">
    <property type="entry name" value="ATP12"/>
    <property type="match status" value="1"/>
</dbReference>
<reference evidence="6" key="1">
    <citation type="submission" date="2022-01" db="UniProtKB">
        <authorList>
            <consortium name="EnsemblMetazoa"/>
        </authorList>
    </citation>
    <scope>IDENTIFICATION</scope>
</reference>
<evidence type="ECO:0000256" key="5">
    <source>
        <dbReference type="ARBA" id="ARBA00023186"/>
    </source>
</evidence>
<dbReference type="GeneID" id="106665643"/>
<comment type="subcellular location">
    <subcellularLocation>
        <location evidence="1">Mitochondrion</location>
    </subcellularLocation>
</comment>
<dbReference type="GO" id="GO:0033615">
    <property type="term" value="P:mitochondrial proton-transporting ATP synthase complex assembly"/>
    <property type="evidence" value="ECO:0007669"/>
    <property type="project" value="TreeGrafter"/>
</dbReference>
<keyword evidence="7" id="KW-1185">Reference proteome</keyword>
<dbReference type="EnsemblMetazoa" id="XM_024227007.1">
    <property type="protein sequence ID" value="XP_024082775.1"/>
    <property type="gene ID" value="LOC106665643"/>
</dbReference>
<accession>A0A8I6SQ34</accession>
<dbReference type="SUPFAM" id="SSF160909">
    <property type="entry name" value="ATP12-like"/>
    <property type="match status" value="1"/>
</dbReference>
<evidence type="ECO:0000256" key="1">
    <source>
        <dbReference type="ARBA" id="ARBA00004173"/>
    </source>
</evidence>
<proteinExistence type="inferred from homology"/>
<keyword evidence="3" id="KW-0809">Transit peptide</keyword>
<evidence type="ECO:0000313" key="7">
    <source>
        <dbReference type="Proteomes" id="UP000494040"/>
    </source>
</evidence>
<dbReference type="InterPro" id="IPR011419">
    <property type="entry name" value="ATP12_ATP_synth-F1-assembly"/>
</dbReference>
<name>A0A8I6SQ34_CIMLE</name>
<evidence type="ECO:0000256" key="3">
    <source>
        <dbReference type="ARBA" id="ARBA00022946"/>
    </source>
</evidence>
<comment type="similarity">
    <text evidence="2">Belongs to the ATP12 family.</text>
</comment>
<organism evidence="6 7">
    <name type="scientific">Cimex lectularius</name>
    <name type="common">Bed bug</name>
    <name type="synonym">Acanthia lectularia</name>
    <dbReference type="NCBI Taxonomy" id="79782"/>
    <lineage>
        <taxon>Eukaryota</taxon>
        <taxon>Metazoa</taxon>
        <taxon>Ecdysozoa</taxon>
        <taxon>Arthropoda</taxon>
        <taxon>Hexapoda</taxon>
        <taxon>Insecta</taxon>
        <taxon>Pterygota</taxon>
        <taxon>Neoptera</taxon>
        <taxon>Paraneoptera</taxon>
        <taxon>Hemiptera</taxon>
        <taxon>Heteroptera</taxon>
        <taxon>Panheteroptera</taxon>
        <taxon>Cimicomorpha</taxon>
        <taxon>Cimicidae</taxon>
        <taxon>Cimex</taxon>
    </lineage>
</organism>
<dbReference type="Proteomes" id="UP000494040">
    <property type="component" value="Unassembled WGS sequence"/>
</dbReference>
<evidence type="ECO:0000256" key="4">
    <source>
        <dbReference type="ARBA" id="ARBA00023128"/>
    </source>
</evidence>
<dbReference type="GO" id="GO:0005739">
    <property type="term" value="C:mitochondrion"/>
    <property type="evidence" value="ECO:0007669"/>
    <property type="project" value="UniProtKB-SubCell"/>
</dbReference>
<dbReference type="PANTHER" id="PTHR21013:SF10">
    <property type="entry name" value="ATP SYNTHASE MITOCHONDRIAL F1 COMPLEX ASSEMBLY FACTOR 2"/>
    <property type="match status" value="1"/>
</dbReference>
<dbReference type="PANTHER" id="PTHR21013">
    <property type="entry name" value="ATP SYNTHASE MITOCHONDRIAL F1 COMPLEX ASSEMBLY FACTOR 2/ATP12 PROTEIN, MITOCHONDRIAL PRECURSOR"/>
    <property type="match status" value="1"/>
</dbReference>
<evidence type="ECO:0008006" key="8">
    <source>
        <dbReference type="Google" id="ProtNLM"/>
    </source>
</evidence>
<evidence type="ECO:0000256" key="2">
    <source>
        <dbReference type="ARBA" id="ARBA00008231"/>
    </source>
</evidence>
<dbReference type="InterPro" id="IPR042272">
    <property type="entry name" value="ATP12_ATP_synth-F1-assembly_N"/>
</dbReference>
<keyword evidence="5" id="KW-0143">Chaperone</keyword>
<dbReference type="AlphaFoldDB" id="A0A8I6SQ34"/>
<evidence type="ECO:0000313" key="6">
    <source>
        <dbReference type="EnsemblMetazoa" id="XP_024082775.1"/>
    </source>
</evidence>
<dbReference type="OrthoDB" id="5673at2759"/>